<proteinExistence type="inferred from homology"/>
<dbReference type="GO" id="GO:0008017">
    <property type="term" value="F:microtubule binding"/>
    <property type="evidence" value="ECO:0007669"/>
    <property type="project" value="TreeGrafter"/>
</dbReference>
<dbReference type="GO" id="GO:0005880">
    <property type="term" value="C:nuclear microtubule"/>
    <property type="evidence" value="ECO:0007669"/>
    <property type="project" value="TreeGrafter"/>
</dbReference>
<dbReference type="GO" id="GO:0051225">
    <property type="term" value="P:spindle assembly"/>
    <property type="evidence" value="ECO:0007669"/>
    <property type="project" value="TreeGrafter"/>
</dbReference>
<evidence type="ECO:0000256" key="2">
    <source>
        <dbReference type="SAM" id="MobiDB-lite"/>
    </source>
</evidence>
<dbReference type="InterPro" id="IPR007573">
    <property type="entry name" value="QWRF"/>
</dbReference>
<dbReference type="OrthoDB" id="663033at2759"/>
<reference evidence="3 4" key="1">
    <citation type="submission" date="2019-05" db="EMBL/GenBank/DDBJ databases">
        <title>Mikania micrantha, genome provides insights into the molecular mechanism of rapid growth.</title>
        <authorList>
            <person name="Liu B."/>
        </authorList>
    </citation>
    <scope>NUCLEOTIDE SEQUENCE [LARGE SCALE GENOMIC DNA]</scope>
    <source>
        <strain evidence="3">NLD-2019</strain>
        <tissue evidence="3">Leaf</tissue>
    </source>
</reference>
<accession>A0A5N6PS70</accession>
<dbReference type="PANTHER" id="PTHR31807:SF27">
    <property type="entry name" value="QWRF MOTIF-CONTAINING PROTEIN 7"/>
    <property type="match status" value="1"/>
</dbReference>
<feature type="region of interest" description="Disordered" evidence="2">
    <location>
        <begin position="81"/>
        <end position="107"/>
    </location>
</feature>
<gene>
    <name evidence="3" type="ORF">E3N88_07278</name>
</gene>
<dbReference type="AlphaFoldDB" id="A0A5N6PS70"/>
<sequence>MDHLPRSNSRHHPPPAGKHPQPFLIRCKSQNPATSPPLTTTSSNKSNTLTKSRSTSTAKTQNHKEPEVNHFMIHFQISQATKKKPTLDTGSKLIPRKKPTSPSAWALSPGRVAPCPSLIPIKPPSPGGRTTRSGISGVLKYFRQKKTVSSTEDAHVHSFKLMNNRLLQWRFANALAEATMPTVKAVAEKKLFNAWLEILAIRNSNVVKRMELQELKNHVRLYHIMNSQMFLLEKWSRIEAKNFEAVGRVVRKLMVASMNIPLLHDSKGDVLVVCDMLDTASMLLEDIEFMIAKLNDQAEKSCYLLTELLIIAKQEHESLAELQTWMTDVALLKGKKLTSSSNAEKVKIMFVEQHHQPTIGL</sequence>
<comment type="similarity">
    <text evidence="1">Belongs to the QWRF family.</text>
</comment>
<evidence type="ECO:0000313" key="4">
    <source>
        <dbReference type="Proteomes" id="UP000326396"/>
    </source>
</evidence>
<evidence type="ECO:0000313" key="3">
    <source>
        <dbReference type="EMBL" id="KAD6796382.1"/>
    </source>
</evidence>
<keyword evidence="4" id="KW-1185">Reference proteome</keyword>
<evidence type="ECO:0008006" key="5">
    <source>
        <dbReference type="Google" id="ProtNLM"/>
    </source>
</evidence>
<dbReference type="Proteomes" id="UP000326396">
    <property type="component" value="Linkage Group LG11"/>
</dbReference>
<dbReference type="GO" id="GO:0005737">
    <property type="term" value="C:cytoplasm"/>
    <property type="evidence" value="ECO:0007669"/>
    <property type="project" value="TreeGrafter"/>
</dbReference>
<feature type="region of interest" description="Disordered" evidence="2">
    <location>
        <begin position="1"/>
        <end position="68"/>
    </location>
</feature>
<dbReference type="EMBL" id="SZYD01000003">
    <property type="protein sequence ID" value="KAD6796382.1"/>
    <property type="molecule type" value="Genomic_DNA"/>
</dbReference>
<evidence type="ECO:0000256" key="1">
    <source>
        <dbReference type="ARBA" id="ARBA00010016"/>
    </source>
</evidence>
<name>A0A5N6PS70_9ASTR</name>
<feature type="compositionally biased region" description="Low complexity" evidence="2">
    <location>
        <begin position="36"/>
        <end position="57"/>
    </location>
</feature>
<dbReference type="Pfam" id="PF04484">
    <property type="entry name" value="QWRF"/>
    <property type="match status" value="1"/>
</dbReference>
<organism evidence="3 4">
    <name type="scientific">Mikania micrantha</name>
    <name type="common">bitter vine</name>
    <dbReference type="NCBI Taxonomy" id="192012"/>
    <lineage>
        <taxon>Eukaryota</taxon>
        <taxon>Viridiplantae</taxon>
        <taxon>Streptophyta</taxon>
        <taxon>Embryophyta</taxon>
        <taxon>Tracheophyta</taxon>
        <taxon>Spermatophyta</taxon>
        <taxon>Magnoliopsida</taxon>
        <taxon>eudicotyledons</taxon>
        <taxon>Gunneridae</taxon>
        <taxon>Pentapetalae</taxon>
        <taxon>asterids</taxon>
        <taxon>campanulids</taxon>
        <taxon>Asterales</taxon>
        <taxon>Asteraceae</taxon>
        <taxon>Asteroideae</taxon>
        <taxon>Heliantheae alliance</taxon>
        <taxon>Eupatorieae</taxon>
        <taxon>Mikania</taxon>
    </lineage>
</organism>
<dbReference type="PANTHER" id="PTHR31807">
    <property type="entry name" value="AUGMIN FAMILY MEMBER"/>
    <property type="match status" value="1"/>
</dbReference>
<protein>
    <recommendedName>
        <fullName evidence="5">QWRF motif-containing protein 7</fullName>
    </recommendedName>
</protein>
<comment type="caution">
    <text evidence="3">The sequence shown here is derived from an EMBL/GenBank/DDBJ whole genome shotgun (WGS) entry which is preliminary data.</text>
</comment>